<evidence type="ECO:0000256" key="1">
    <source>
        <dbReference type="ARBA" id="ARBA00004651"/>
    </source>
</evidence>
<accession>A0A1G1ZLV8</accession>
<feature type="transmembrane region" description="Helical" evidence="6">
    <location>
        <begin position="256"/>
        <end position="282"/>
    </location>
</feature>
<keyword evidence="5 6" id="KW-0472">Membrane</keyword>
<feature type="transmembrane region" description="Helical" evidence="6">
    <location>
        <begin position="289"/>
        <end position="306"/>
    </location>
</feature>
<evidence type="ECO:0000313" key="9">
    <source>
        <dbReference type="Proteomes" id="UP000177942"/>
    </source>
</evidence>
<keyword evidence="4 6" id="KW-1133">Transmembrane helix</keyword>
<dbReference type="InterPro" id="IPR052159">
    <property type="entry name" value="Competence_DNA_uptake"/>
</dbReference>
<evidence type="ECO:0000256" key="5">
    <source>
        <dbReference type="ARBA" id="ARBA00023136"/>
    </source>
</evidence>
<evidence type="ECO:0000259" key="7">
    <source>
        <dbReference type="Pfam" id="PF03772"/>
    </source>
</evidence>
<organism evidence="8 9">
    <name type="scientific">Candidatus Harrisonbacteria bacterium RIFCSPLOWO2_01_FULL_44_18</name>
    <dbReference type="NCBI Taxonomy" id="1798407"/>
    <lineage>
        <taxon>Bacteria</taxon>
        <taxon>Candidatus Harrisoniibacteriota</taxon>
    </lineage>
</organism>
<feature type="transmembrane region" description="Helical" evidence="6">
    <location>
        <begin position="312"/>
        <end position="330"/>
    </location>
</feature>
<keyword evidence="3 6" id="KW-0812">Transmembrane</keyword>
<reference evidence="8 9" key="1">
    <citation type="journal article" date="2016" name="Nat. Commun.">
        <title>Thousands of microbial genomes shed light on interconnected biogeochemical processes in an aquifer system.</title>
        <authorList>
            <person name="Anantharaman K."/>
            <person name="Brown C.T."/>
            <person name="Hug L.A."/>
            <person name="Sharon I."/>
            <person name="Castelle C.J."/>
            <person name="Probst A.J."/>
            <person name="Thomas B.C."/>
            <person name="Singh A."/>
            <person name="Wilkins M.J."/>
            <person name="Karaoz U."/>
            <person name="Brodie E.L."/>
            <person name="Williams K.H."/>
            <person name="Hubbard S.S."/>
            <person name="Banfield J.F."/>
        </authorList>
    </citation>
    <scope>NUCLEOTIDE SEQUENCE [LARGE SCALE GENOMIC DNA]</scope>
</reference>
<dbReference type="STRING" id="1798407.A3A16_01625"/>
<feature type="transmembrane region" description="Helical" evidence="6">
    <location>
        <begin position="220"/>
        <end position="244"/>
    </location>
</feature>
<dbReference type="NCBIfam" id="TIGR00360">
    <property type="entry name" value="ComEC_N-term"/>
    <property type="match status" value="1"/>
</dbReference>
<feature type="transmembrane region" description="Helical" evidence="6">
    <location>
        <begin position="351"/>
        <end position="371"/>
    </location>
</feature>
<evidence type="ECO:0000256" key="4">
    <source>
        <dbReference type="ARBA" id="ARBA00022989"/>
    </source>
</evidence>
<feature type="domain" description="ComEC/Rec2-related protein" evidence="7">
    <location>
        <begin position="196"/>
        <end position="434"/>
    </location>
</feature>
<protein>
    <recommendedName>
        <fullName evidence="7">ComEC/Rec2-related protein domain-containing protein</fullName>
    </recommendedName>
</protein>
<proteinExistence type="predicted"/>
<comment type="subcellular location">
    <subcellularLocation>
        <location evidence="1">Cell membrane</location>
        <topology evidence="1">Multi-pass membrane protein</topology>
    </subcellularLocation>
</comment>
<gene>
    <name evidence="8" type="ORF">A3A16_01625</name>
</gene>
<evidence type="ECO:0000313" key="8">
    <source>
        <dbReference type="EMBL" id="OGY65544.1"/>
    </source>
</evidence>
<dbReference type="Pfam" id="PF03772">
    <property type="entry name" value="Competence"/>
    <property type="match status" value="1"/>
</dbReference>
<evidence type="ECO:0000256" key="6">
    <source>
        <dbReference type="SAM" id="Phobius"/>
    </source>
</evidence>
<dbReference type="Proteomes" id="UP000177942">
    <property type="component" value="Unassembled WGS sequence"/>
</dbReference>
<evidence type="ECO:0000256" key="3">
    <source>
        <dbReference type="ARBA" id="ARBA00022692"/>
    </source>
</evidence>
<dbReference type="GO" id="GO:0005886">
    <property type="term" value="C:plasma membrane"/>
    <property type="evidence" value="ECO:0007669"/>
    <property type="project" value="UniProtKB-SubCell"/>
</dbReference>
<evidence type="ECO:0000256" key="2">
    <source>
        <dbReference type="ARBA" id="ARBA00022475"/>
    </source>
</evidence>
<feature type="transmembrane region" description="Helical" evidence="6">
    <location>
        <begin position="391"/>
        <end position="421"/>
    </location>
</feature>
<feature type="transmembrane region" description="Helical" evidence="6">
    <location>
        <begin position="6"/>
        <end position="25"/>
    </location>
</feature>
<sequence length="439" mass="49192">MKLYEVFFWGACFFLAGVFIASVVYKFSQAYLAAAMMILIVAAIFLVFRRYSLAAFSVFMILGEVYYFAHDFYQQKTSVVFGQQIEIVGIISKAETRLNSQVLVIDDIQVAAPRYPVWEYGDRVAIEGIIKKPQAEFENYYAKEGIAGLMSFPKIQLVSKGQGSRIKAPLFKIKSHFENSYKKVLPFEQAAFMSGLTLGSTAEFSDEFKEEMRLTGTTHLVALSGYNISIIIRYLGGAFALWWVTKKFKLPLSVLAVIGFVVMTGAEPSVVRAAIMAMILLLADKAGRVAYIPNVIAATALAMVLINPKILVFDVGFQLSFMALIGIIYLEPWLRKRFKAKDEPGFLGWRSHFWTTTSAQLAVLPIIVYQFGFVSPVSIPANVFLLEFIPITMGLGFFIGFAAIVSYWLSWLIALPAYIFLTYELSVIEIFAKIVNILI</sequence>
<feature type="transmembrane region" description="Helical" evidence="6">
    <location>
        <begin position="30"/>
        <end position="47"/>
    </location>
</feature>
<comment type="caution">
    <text evidence="8">The sequence shown here is derived from an EMBL/GenBank/DDBJ whole genome shotgun (WGS) entry which is preliminary data.</text>
</comment>
<name>A0A1G1ZLV8_9BACT</name>
<dbReference type="AlphaFoldDB" id="A0A1G1ZLV8"/>
<keyword evidence="2" id="KW-1003">Cell membrane</keyword>
<dbReference type="EMBL" id="MHJJ01000008">
    <property type="protein sequence ID" value="OGY65544.1"/>
    <property type="molecule type" value="Genomic_DNA"/>
</dbReference>
<dbReference type="InterPro" id="IPR004477">
    <property type="entry name" value="ComEC_N"/>
</dbReference>
<dbReference type="PANTHER" id="PTHR30619">
    <property type="entry name" value="DNA INTERNALIZATION/COMPETENCE PROTEIN COMEC/REC2"/>
    <property type="match status" value="1"/>
</dbReference>
<dbReference type="PANTHER" id="PTHR30619:SF7">
    <property type="entry name" value="BETA-LACTAMASE DOMAIN PROTEIN"/>
    <property type="match status" value="1"/>
</dbReference>